<dbReference type="Proteomes" id="UP000218287">
    <property type="component" value="Chromosome"/>
</dbReference>
<proteinExistence type="predicted"/>
<reference evidence="1 2" key="1">
    <citation type="submission" date="2017-06" db="EMBL/GenBank/DDBJ databases">
        <title>Genome sequencing of cyanobaciteial culture collection at National Institute for Environmental Studies (NIES).</title>
        <authorList>
            <person name="Hirose Y."/>
            <person name="Shimura Y."/>
            <person name="Fujisawa T."/>
            <person name="Nakamura Y."/>
            <person name="Kawachi M."/>
        </authorList>
    </citation>
    <scope>NUCLEOTIDE SEQUENCE [LARGE SCALE GENOMIC DNA]</scope>
    <source>
        <strain evidence="1 2">NIES-21</strain>
    </source>
</reference>
<name>A0A1Z4GA37_9CYAN</name>
<evidence type="ECO:0000313" key="1">
    <source>
        <dbReference type="EMBL" id="BAY14362.1"/>
    </source>
</evidence>
<organism evidence="1 2">
    <name type="scientific">Anabaenopsis circularis NIES-21</name>
    <dbReference type="NCBI Taxonomy" id="1085406"/>
    <lineage>
        <taxon>Bacteria</taxon>
        <taxon>Bacillati</taxon>
        <taxon>Cyanobacteriota</taxon>
        <taxon>Cyanophyceae</taxon>
        <taxon>Nostocales</taxon>
        <taxon>Nodulariaceae</taxon>
        <taxon>Anabaenopsis</taxon>
    </lineage>
</organism>
<sequence length="38" mass="4308">MVGLVSSVNSRDELHTLEKMAEGGKENNFLTQYSFFEV</sequence>
<gene>
    <name evidence="1" type="ORF">NIES21_01190</name>
</gene>
<accession>A0A1Z4GA37</accession>
<dbReference type="EMBL" id="AP018174">
    <property type="protein sequence ID" value="BAY14362.1"/>
    <property type="molecule type" value="Genomic_DNA"/>
</dbReference>
<keyword evidence="2" id="KW-1185">Reference proteome</keyword>
<evidence type="ECO:0000313" key="2">
    <source>
        <dbReference type="Proteomes" id="UP000218287"/>
    </source>
</evidence>
<dbReference type="AlphaFoldDB" id="A0A1Z4GA37"/>
<protein>
    <submittedName>
        <fullName evidence="1">Uncharacterized protein</fullName>
    </submittedName>
</protein>